<dbReference type="Proteomes" id="UP000048984">
    <property type="component" value="Unassembled WGS sequence"/>
</dbReference>
<dbReference type="RefSeq" id="WP_054357787.1">
    <property type="nucleotide sequence ID" value="NZ_LJYW01000001.1"/>
</dbReference>
<feature type="domain" description="Multidrug resistance protein MdtA-like barrel-sandwich hybrid" evidence="1">
    <location>
        <begin position="47"/>
        <end position="214"/>
    </location>
</feature>
<dbReference type="AlphaFoldDB" id="A0A0N8GEI6"/>
<evidence type="ECO:0000313" key="3">
    <source>
        <dbReference type="Proteomes" id="UP000048984"/>
    </source>
</evidence>
<comment type="caution">
    <text evidence="2">The sequence shown here is derived from an EMBL/GenBank/DDBJ whole genome shotgun (WGS) entry which is preliminary data.</text>
</comment>
<protein>
    <submittedName>
        <fullName evidence="2">Hemolysin secretion protein D</fullName>
    </submittedName>
</protein>
<dbReference type="Gene3D" id="2.40.30.170">
    <property type="match status" value="1"/>
</dbReference>
<reference evidence="2 3" key="2">
    <citation type="submission" date="2015-10" db="EMBL/GenBank/DDBJ databases">
        <title>Draft Genome Sequence of Prosthecomicrobium hirschii ATCC 27832.</title>
        <authorList>
            <person name="Daniel J."/>
            <person name="Givan S.A."/>
            <person name="Brun Y.V."/>
            <person name="Brown P.J."/>
        </authorList>
    </citation>
    <scope>NUCLEOTIDE SEQUENCE [LARGE SCALE GENOMIC DNA]</scope>
    <source>
        <strain evidence="2 3">16</strain>
    </source>
</reference>
<gene>
    <name evidence="2" type="ORF">ABB55_04755</name>
</gene>
<keyword evidence="3" id="KW-1185">Reference proteome</keyword>
<dbReference type="Pfam" id="PF25917">
    <property type="entry name" value="BSH_RND"/>
    <property type="match status" value="1"/>
</dbReference>
<dbReference type="STRING" id="665126.ABB55_04755"/>
<dbReference type="GO" id="GO:0005886">
    <property type="term" value="C:plasma membrane"/>
    <property type="evidence" value="ECO:0007669"/>
    <property type="project" value="TreeGrafter"/>
</dbReference>
<dbReference type="Gene3D" id="2.40.50.100">
    <property type="match status" value="1"/>
</dbReference>
<evidence type="ECO:0000259" key="1">
    <source>
        <dbReference type="Pfam" id="PF25917"/>
    </source>
</evidence>
<reference evidence="2 3" key="1">
    <citation type="submission" date="2015-09" db="EMBL/GenBank/DDBJ databases">
        <authorList>
            <consortium name="Swine Surveillance"/>
        </authorList>
    </citation>
    <scope>NUCLEOTIDE SEQUENCE [LARGE SCALE GENOMIC DNA]</scope>
    <source>
        <strain evidence="2 3">16</strain>
    </source>
</reference>
<sequence length="329" mass="35238">MRPSIILLAAALVGLGGFVGYRQYLAGQAAHLPEGVTGSNGRIEVERVDIASKYAGRLLEMLVREGDFVEKGAVIARLDTSEIRAQLAAAAATAQRAIQTIGRAEAETAMREAELALAEVELRRATELHDRSVTSQAEVDRRAAQRNVAAAAVKAAKSAIGEAEGARAVADAQVRQIQAMLDDMTLTAPVAGRVEYRLVQTGEVVAAGARVATLLDLSDVNMTVFLPTRLVGRVRLGADARIRLDAASEFVIPAKVSFVAAEAQFTPKTVETETERDKLMYRVKVSIAPDLLVTRRDYVKAGLTGNAYLLTGRDAFPPELAPRLPDARP</sequence>
<proteinExistence type="predicted"/>
<evidence type="ECO:0000313" key="2">
    <source>
        <dbReference type="EMBL" id="KPL51625.1"/>
    </source>
</evidence>
<dbReference type="PANTHER" id="PTHR30438">
    <property type="entry name" value="36 KDA ANTIGEN-RELATED"/>
    <property type="match status" value="1"/>
</dbReference>
<organism evidence="2 3">
    <name type="scientific">Prosthecodimorpha hirschii</name>
    <dbReference type="NCBI Taxonomy" id="665126"/>
    <lineage>
        <taxon>Bacteria</taxon>
        <taxon>Pseudomonadati</taxon>
        <taxon>Pseudomonadota</taxon>
        <taxon>Alphaproteobacteria</taxon>
        <taxon>Hyphomicrobiales</taxon>
        <taxon>Ancalomicrobiaceae</taxon>
        <taxon>Prosthecodimorpha</taxon>
    </lineage>
</organism>
<name>A0A0N8GEI6_9HYPH</name>
<dbReference type="PANTHER" id="PTHR30438:SF2">
    <property type="entry name" value="MEMBRANE PROTEIN"/>
    <property type="match status" value="1"/>
</dbReference>
<dbReference type="EMBL" id="LJYW01000001">
    <property type="protein sequence ID" value="KPL51625.1"/>
    <property type="molecule type" value="Genomic_DNA"/>
</dbReference>
<accession>A0A0N8GEI6</accession>
<dbReference type="InterPro" id="IPR058625">
    <property type="entry name" value="MdtA-like_BSH"/>
</dbReference>
<dbReference type="SUPFAM" id="SSF111369">
    <property type="entry name" value="HlyD-like secretion proteins"/>
    <property type="match status" value="1"/>
</dbReference>